<dbReference type="PANTHER" id="PTHR34473:SF2">
    <property type="entry name" value="UPF0699 TRANSMEMBRANE PROTEIN YDBT"/>
    <property type="match status" value="1"/>
</dbReference>
<feature type="transmembrane region" description="Helical" evidence="1">
    <location>
        <begin position="375"/>
        <end position="395"/>
    </location>
</feature>
<feature type="transmembrane region" description="Helical" evidence="1">
    <location>
        <begin position="416"/>
        <end position="433"/>
    </location>
</feature>
<organism evidence="3 4">
    <name type="scientific">Hydrogenoanaerobacterium saccharovorans</name>
    <dbReference type="NCBI Taxonomy" id="474960"/>
    <lineage>
        <taxon>Bacteria</taxon>
        <taxon>Bacillati</taxon>
        <taxon>Bacillota</taxon>
        <taxon>Clostridia</taxon>
        <taxon>Eubacteriales</taxon>
        <taxon>Oscillospiraceae</taxon>
        <taxon>Hydrogenoanaerobacterium</taxon>
    </lineage>
</organism>
<dbReference type="EMBL" id="JACSNR010000003">
    <property type="protein sequence ID" value="MBM6922873.1"/>
    <property type="molecule type" value="Genomic_DNA"/>
</dbReference>
<keyword evidence="1" id="KW-1133">Transmembrane helix</keyword>
<dbReference type="Proteomes" id="UP000724149">
    <property type="component" value="Unassembled WGS sequence"/>
</dbReference>
<evidence type="ECO:0000313" key="4">
    <source>
        <dbReference type="Proteomes" id="UP000724149"/>
    </source>
</evidence>
<gene>
    <name evidence="3" type="ORF">H9X81_04085</name>
</gene>
<dbReference type="PANTHER" id="PTHR34473">
    <property type="entry name" value="UPF0699 TRANSMEMBRANE PROTEIN YDBS"/>
    <property type="match status" value="1"/>
</dbReference>
<sequence>MTRLRHTNLVNALFYLPRPAVVLVPLLLKGLTLIVTLGVTAWLRSTWVDLCVLAAVIGYTLLRWSALRYALDGEVLRIREGIWFWKTTAIPADRISVVASVRPFLLRPFGVCLIEADTPAGSRGRADFRLYLSAADTRALFHTHSDGDIDLPEQQQYRPRNVSVLLLSLFTSNSLMGLILLAAILQNLGSIVGEDLSHRLMNQLGALGELLAFGVPPAAAMLAITAALGWSVAFLSEFLRNKNFLTVRTGRVLEVHRGLFTLRSCLVQADRIRFVQIRETAASRLLGLGAVYLHAVGVSRKQEDLLPVIPVVRTEQLPTLLRGLLPEFLPGPLTVRPAERSFLRFTGPALAAMTGSVVGGWLLGQLWREWQPLTGWLTLAALLPSIWFLIVRVLDWQSSGIGYTNGDFTLRYSKRFYLHTVVIPGASVVGVTFRQSLFQAFRGNCDLLLDTHSQGRRRHRVRNLRLEEAKALFQQAGIFS</sequence>
<comment type="caution">
    <text evidence="3">The sequence shown here is derived from an EMBL/GenBank/DDBJ whole genome shotgun (WGS) entry which is preliminary data.</text>
</comment>
<proteinExistence type="predicted"/>
<reference evidence="3 4" key="1">
    <citation type="journal article" date="2021" name="Sci. Rep.">
        <title>The distribution of antibiotic resistance genes in chicken gut microbiota commensals.</title>
        <authorList>
            <person name="Juricova H."/>
            <person name="Matiasovicova J."/>
            <person name="Kubasova T."/>
            <person name="Cejkova D."/>
            <person name="Rychlik I."/>
        </authorList>
    </citation>
    <scope>NUCLEOTIDE SEQUENCE [LARGE SCALE GENOMIC DNA]</scope>
    <source>
        <strain evidence="3 4">An564</strain>
    </source>
</reference>
<evidence type="ECO:0000259" key="2">
    <source>
        <dbReference type="Pfam" id="PF03703"/>
    </source>
</evidence>
<accession>A0ABS2GMW9</accession>
<feature type="domain" description="YdbS-like PH" evidence="2">
    <location>
        <begin position="64"/>
        <end position="126"/>
    </location>
</feature>
<dbReference type="Pfam" id="PF03703">
    <property type="entry name" value="bPH_2"/>
    <property type="match status" value="1"/>
</dbReference>
<feature type="transmembrane region" description="Helical" evidence="1">
    <location>
        <begin position="45"/>
        <end position="62"/>
    </location>
</feature>
<evidence type="ECO:0000256" key="1">
    <source>
        <dbReference type="SAM" id="Phobius"/>
    </source>
</evidence>
<keyword evidence="1" id="KW-0812">Transmembrane</keyword>
<feature type="transmembrane region" description="Helical" evidence="1">
    <location>
        <begin position="210"/>
        <end position="235"/>
    </location>
</feature>
<dbReference type="RefSeq" id="WP_204720053.1">
    <property type="nucleotide sequence ID" value="NZ_JACSNR010000003.1"/>
</dbReference>
<feature type="transmembrane region" description="Helical" evidence="1">
    <location>
        <begin position="20"/>
        <end position="39"/>
    </location>
</feature>
<protein>
    <submittedName>
        <fullName evidence="3">PH domain-containing protein</fullName>
    </submittedName>
</protein>
<feature type="transmembrane region" description="Helical" evidence="1">
    <location>
        <begin position="164"/>
        <end position="185"/>
    </location>
</feature>
<keyword evidence="4" id="KW-1185">Reference proteome</keyword>
<keyword evidence="1" id="KW-0472">Membrane</keyword>
<evidence type="ECO:0000313" key="3">
    <source>
        <dbReference type="EMBL" id="MBM6922873.1"/>
    </source>
</evidence>
<dbReference type="InterPro" id="IPR005182">
    <property type="entry name" value="YdbS-like_PH"/>
</dbReference>
<feature type="transmembrane region" description="Helical" evidence="1">
    <location>
        <begin position="342"/>
        <end position="363"/>
    </location>
</feature>
<name>A0ABS2GMW9_9FIRM</name>